<protein>
    <submittedName>
        <fullName evidence="4">Peptidoglycan DD-metalloendopeptidase family protein</fullName>
    </submittedName>
</protein>
<feature type="coiled-coil region" evidence="1">
    <location>
        <begin position="171"/>
        <end position="244"/>
    </location>
</feature>
<evidence type="ECO:0000313" key="5">
    <source>
        <dbReference type="Proteomes" id="UP001528411"/>
    </source>
</evidence>
<dbReference type="InterPro" id="IPR011055">
    <property type="entry name" value="Dup_hybrid_motif"/>
</dbReference>
<evidence type="ECO:0000259" key="3">
    <source>
        <dbReference type="Pfam" id="PF01551"/>
    </source>
</evidence>
<dbReference type="Gene3D" id="6.10.250.3150">
    <property type="match status" value="1"/>
</dbReference>
<comment type="caution">
    <text evidence="4">The sequence shown here is derived from an EMBL/GenBank/DDBJ whole genome shotgun (WGS) entry which is preliminary data.</text>
</comment>
<evidence type="ECO:0000256" key="1">
    <source>
        <dbReference type="SAM" id="Coils"/>
    </source>
</evidence>
<dbReference type="PANTHER" id="PTHR21666:SF270">
    <property type="entry name" value="MUREIN HYDROLASE ACTIVATOR ENVC"/>
    <property type="match status" value="1"/>
</dbReference>
<keyword evidence="1" id="KW-0175">Coiled coil</keyword>
<proteinExistence type="predicted"/>
<dbReference type="PANTHER" id="PTHR21666">
    <property type="entry name" value="PEPTIDASE-RELATED"/>
    <property type="match status" value="1"/>
</dbReference>
<evidence type="ECO:0000313" key="4">
    <source>
        <dbReference type="EMBL" id="MDC2889468.1"/>
    </source>
</evidence>
<dbReference type="Gene3D" id="2.70.70.10">
    <property type="entry name" value="Glucose Permease (Domain IIA)"/>
    <property type="match status" value="1"/>
</dbReference>
<dbReference type="Pfam" id="PF01551">
    <property type="entry name" value="Peptidase_M23"/>
    <property type="match status" value="1"/>
</dbReference>
<dbReference type="RefSeq" id="WP_272180895.1">
    <property type="nucleotide sequence ID" value="NZ_JAQOMS010000002.1"/>
</dbReference>
<feature type="domain" description="M23ase beta-sheet core" evidence="3">
    <location>
        <begin position="284"/>
        <end position="377"/>
    </location>
</feature>
<gene>
    <name evidence="4" type="ORF">PN838_12640</name>
</gene>
<dbReference type="CDD" id="cd12797">
    <property type="entry name" value="M23_peptidase"/>
    <property type="match status" value="1"/>
</dbReference>
<dbReference type="InterPro" id="IPR050570">
    <property type="entry name" value="Cell_wall_metabolism_enzyme"/>
</dbReference>
<dbReference type="Proteomes" id="UP001528411">
    <property type="component" value="Unassembled WGS sequence"/>
</dbReference>
<keyword evidence="5" id="KW-1185">Reference proteome</keyword>
<dbReference type="SUPFAM" id="SSF51261">
    <property type="entry name" value="Duplicated hybrid motif"/>
    <property type="match status" value="1"/>
</dbReference>
<feature type="chain" id="PRO_5046350784" evidence="2">
    <location>
        <begin position="28"/>
        <end position="382"/>
    </location>
</feature>
<evidence type="ECO:0000256" key="2">
    <source>
        <dbReference type="SAM" id="SignalP"/>
    </source>
</evidence>
<dbReference type="InterPro" id="IPR016047">
    <property type="entry name" value="M23ase_b-sheet_dom"/>
</dbReference>
<reference evidence="4 5" key="1">
    <citation type="submission" date="2023-01" db="EMBL/GenBank/DDBJ databases">
        <title>Psychrosphaera sp. nov., isolated from marine algae.</title>
        <authorList>
            <person name="Bayburt H."/>
            <person name="Choi B.J."/>
            <person name="Kim J.M."/>
            <person name="Choi D.G."/>
            <person name="Jeon C.O."/>
        </authorList>
    </citation>
    <scope>NUCLEOTIDE SEQUENCE [LARGE SCALE GENOMIC DNA]</scope>
    <source>
        <strain evidence="4 5">G1-22</strain>
    </source>
</reference>
<keyword evidence="2" id="KW-0732">Signal</keyword>
<accession>A0ABT5FF04</accession>
<dbReference type="EMBL" id="JAQOMS010000002">
    <property type="protein sequence ID" value="MDC2889468.1"/>
    <property type="molecule type" value="Genomic_DNA"/>
</dbReference>
<sequence>MTSFKNVAFGWMICVFSLLYFALPAYAEDAVSKETARLKLVQDNIKQQRLLLEQQIKKESNIETQFQAAELKVAELALNLAQTERQISATQTKIRNLDKEQSELLKQKKLQQKVLGELIKTAYLSGKHDYTKLLLNQDDPAQLERLITYYRKINDARVAQLDEIQAVFTRLTEVEEQLIAQKEQLAISKADQLNDKKQLLSSQMERKAALNKLRSNIKTDKQKLEQLQLDQERLTNAIARAKRNAERDPENLIGLYNLKRKLKWPTRGRLVRKFGQRRSGALRWKGVVIDGNLGNRVNVIADGIVLYADWLKGFGWVAVVDHGKGYMSLYGHNQALLKQAGDYVEQNEPIALVGQSGGQQSAGLYFEIRYKGETVNPARWCR</sequence>
<name>A0ABT5FF04_9GAMM</name>
<feature type="signal peptide" evidence="2">
    <location>
        <begin position="1"/>
        <end position="27"/>
    </location>
</feature>
<feature type="coiled-coil region" evidence="1">
    <location>
        <begin position="66"/>
        <end position="107"/>
    </location>
</feature>
<organism evidence="4 5">
    <name type="scientific">Psychrosphaera algicola</name>
    <dbReference type="NCBI Taxonomy" id="3023714"/>
    <lineage>
        <taxon>Bacteria</taxon>
        <taxon>Pseudomonadati</taxon>
        <taxon>Pseudomonadota</taxon>
        <taxon>Gammaproteobacteria</taxon>
        <taxon>Alteromonadales</taxon>
        <taxon>Pseudoalteromonadaceae</taxon>
        <taxon>Psychrosphaera</taxon>
    </lineage>
</organism>